<dbReference type="EMBL" id="FNKQ01000002">
    <property type="protein sequence ID" value="SDQ54863.1"/>
    <property type="molecule type" value="Genomic_DNA"/>
</dbReference>
<dbReference type="Proteomes" id="UP000199289">
    <property type="component" value="Unassembled WGS sequence"/>
</dbReference>
<organism evidence="1 2">
    <name type="scientific">Halopelagius longus</name>
    <dbReference type="NCBI Taxonomy" id="1236180"/>
    <lineage>
        <taxon>Archaea</taxon>
        <taxon>Methanobacteriati</taxon>
        <taxon>Methanobacteriota</taxon>
        <taxon>Stenosarchaea group</taxon>
        <taxon>Halobacteria</taxon>
        <taxon>Halobacteriales</taxon>
        <taxon>Haloferacaceae</taxon>
    </lineage>
</organism>
<evidence type="ECO:0000313" key="1">
    <source>
        <dbReference type="EMBL" id="SDQ54863.1"/>
    </source>
</evidence>
<reference evidence="2" key="1">
    <citation type="submission" date="2016-10" db="EMBL/GenBank/DDBJ databases">
        <authorList>
            <person name="Varghese N."/>
            <person name="Submissions S."/>
        </authorList>
    </citation>
    <scope>NUCLEOTIDE SEQUENCE [LARGE SCALE GENOMIC DNA]</scope>
    <source>
        <strain evidence="2">CGMCC 1.12397</strain>
    </source>
</reference>
<protein>
    <submittedName>
        <fullName evidence="1">Uncharacterized protein</fullName>
    </submittedName>
</protein>
<gene>
    <name evidence="1" type="ORF">SAMN05216278_1929</name>
</gene>
<name>A0A1H1BSK5_9EURY</name>
<proteinExistence type="predicted"/>
<evidence type="ECO:0000313" key="2">
    <source>
        <dbReference type="Proteomes" id="UP000199289"/>
    </source>
</evidence>
<sequence>MTDPKPFRFDTEVPPGEKRHLRYEVSETYLGDPVEIPVAILNGERCPLCHPVSADETTCAEIEREIDAGEFSERPWA</sequence>
<dbReference type="AlphaFoldDB" id="A0A1H1BSK5"/>
<accession>A0A1H1BSK5</accession>